<organism evidence="3 4">
    <name type="scientific">Kitasatospora cineracea</name>
    <dbReference type="NCBI Taxonomy" id="88074"/>
    <lineage>
        <taxon>Bacteria</taxon>
        <taxon>Bacillati</taxon>
        <taxon>Actinomycetota</taxon>
        <taxon>Actinomycetes</taxon>
        <taxon>Kitasatosporales</taxon>
        <taxon>Streptomycetaceae</taxon>
        <taxon>Kitasatospora</taxon>
    </lineage>
</organism>
<accession>A0A8G1UIN6</accession>
<feature type="transmembrane region" description="Helical" evidence="2">
    <location>
        <begin position="44"/>
        <end position="64"/>
    </location>
</feature>
<proteinExistence type="predicted"/>
<sequence>MTPTPTDRDALTADLTVGILGVCAFAVSFTHVVQTATEAGQSGWVAYAIAVSVELMALGAVSEIRRRKRARQPARWPRGVLVLGVAMSLAANLAVARPTPWGYVMAAWPSLAFLAAAGIVESRPTGQRTDHAPPPLTTVVTSEHQDVAADPPPPALPLAEPDDRPQTEDLPEEAGEAEAEDPGEQLATARPTERPSKLRVITDLLAAMRADPDWRPDYDELTTSTGYSRSWCEKRVADARTLNGRTEPGSVQEPPVHTGDPRPRTPLRTAEGADDQPLPLTSRPAPNPYEEPAHEHHPPHTAAAA</sequence>
<dbReference type="AlphaFoldDB" id="A0A8G1UIN6"/>
<dbReference type="InterPro" id="IPR021235">
    <property type="entry name" value="DUF2637"/>
</dbReference>
<feature type="region of interest" description="Disordered" evidence="1">
    <location>
        <begin position="241"/>
        <end position="305"/>
    </location>
</feature>
<dbReference type="Pfam" id="PF10935">
    <property type="entry name" value="DUF2637"/>
    <property type="match status" value="1"/>
</dbReference>
<dbReference type="EMBL" id="RJVJ01000001">
    <property type="protein sequence ID" value="ROR44756.1"/>
    <property type="molecule type" value="Genomic_DNA"/>
</dbReference>
<comment type="caution">
    <text evidence="3">The sequence shown here is derived from an EMBL/GenBank/DDBJ whole genome shotgun (WGS) entry which is preliminary data.</text>
</comment>
<evidence type="ECO:0000256" key="2">
    <source>
        <dbReference type="SAM" id="Phobius"/>
    </source>
</evidence>
<evidence type="ECO:0000256" key="1">
    <source>
        <dbReference type="SAM" id="MobiDB-lite"/>
    </source>
</evidence>
<evidence type="ECO:0000313" key="4">
    <source>
        <dbReference type="Proteomes" id="UP000267408"/>
    </source>
</evidence>
<protein>
    <submittedName>
        <fullName evidence="3">Uncharacterized protein DUF2637</fullName>
    </submittedName>
</protein>
<feature type="compositionally biased region" description="Acidic residues" evidence="1">
    <location>
        <begin position="169"/>
        <end position="183"/>
    </location>
</feature>
<name>A0A8G1UIN6_9ACTN</name>
<dbReference type="Proteomes" id="UP000267408">
    <property type="component" value="Unassembled WGS sequence"/>
</dbReference>
<evidence type="ECO:0000313" key="3">
    <source>
        <dbReference type="EMBL" id="ROR44756.1"/>
    </source>
</evidence>
<gene>
    <name evidence="3" type="ORF">EDD39_2964</name>
</gene>
<keyword evidence="2" id="KW-1133">Transmembrane helix</keyword>
<feature type="transmembrane region" description="Helical" evidence="2">
    <location>
        <begin position="76"/>
        <end position="95"/>
    </location>
</feature>
<feature type="transmembrane region" description="Helical" evidence="2">
    <location>
        <begin position="12"/>
        <end position="32"/>
    </location>
</feature>
<keyword evidence="2" id="KW-0472">Membrane</keyword>
<keyword evidence="2" id="KW-0812">Transmembrane</keyword>
<dbReference type="RefSeq" id="WP_162870026.1">
    <property type="nucleotide sequence ID" value="NZ_RJVJ01000001.1"/>
</dbReference>
<reference evidence="3 4" key="1">
    <citation type="submission" date="2018-11" db="EMBL/GenBank/DDBJ databases">
        <title>Sequencing the genomes of 1000 actinobacteria strains.</title>
        <authorList>
            <person name="Klenk H.-P."/>
        </authorList>
    </citation>
    <scope>NUCLEOTIDE SEQUENCE [LARGE SCALE GENOMIC DNA]</scope>
    <source>
        <strain evidence="3 4">DSM 44780</strain>
    </source>
</reference>
<feature type="transmembrane region" description="Helical" evidence="2">
    <location>
        <begin position="101"/>
        <end position="120"/>
    </location>
</feature>
<feature type="region of interest" description="Disordered" evidence="1">
    <location>
        <begin position="124"/>
        <end position="195"/>
    </location>
</feature>